<gene>
    <name evidence="2" type="ORF">NBG84_26815</name>
</gene>
<dbReference type="EMBL" id="JAMQAW010000033">
    <property type="protein sequence ID" value="MCM2391854.1"/>
    <property type="molecule type" value="Genomic_DNA"/>
</dbReference>
<keyword evidence="1" id="KW-1133">Transmembrane helix</keyword>
<comment type="caution">
    <text evidence="2">The sequence shown here is derived from an EMBL/GenBank/DDBJ whole genome shotgun (WGS) entry which is preliminary data.</text>
</comment>
<accession>A0ABT0UV45</accession>
<feature type="transmembrane region" description="Helical" evidence="1">
    <location>
        <begin position="51"/>
        <end position="70"/>
    </location>
</feature>
<keyword evidence="1" id="KW-0472">Membrane</keyword>
<dbReference type="Proteomes" id="UP001431429">
    <property type="component" value="Unassembled WGS sequence"/>
</dbReference>
<dbReference type="RefSeq" id="WP_250922179.1">
    <property type="nucleotide sequence ID" value="NZ_JAMQAW010000033.1"/>
</dbReference>
<protein>
    <submittedName>
        <fullName evidence="2">CU044_5270 family protein</fullName>
    </submittedName>
</protein>
<dbReference type="InterPro" id="IPR047789">
    <property type="entry name" value="CU044_5270-like"/>
</dbReference>
<keyword evidence="3" id="KW-1185">Reference proteome</keyword>
<proteinExistence type="predicted"/>
<organism evidence="2 3">
    <name type="scientific">Streptomyces albipurpureus</name>
    <dbReference type="NCBI Taxonomy" id="2897419"/>
    <lineage>
        <taxon>Bacteria</taxon>
        <taxon>Bacillati</taxon>
        <taxon>Actinomycetota</taxon>
        <taxon>Actinomycetes</taxon>
        <taxon>Kitasatosporales</taxon>
        <taxon>Streptomycetaceae</taxon>
        <taxon>Streptomyces</taxon>
    </lineage>
</organism>
<evidence type="ECO:0000256" key="1">
    <source>
        <dbReference type="SAM" id="Phobius"/>
    </source>
</evidence>
<sequence length="365" mass="39030">MDEMTQVRELRADTPEADSTVLAAGRQRLTSVATASGSWARFRLPRDDWRFAAAGAAVAITAAVTATAVLGAQLGGAPTAWGRAEASAGAAGTSLDVLLRAAAVMETRPTPAEPRDDQWIYARTELVQVDLAHQTSSEEVRIERVWRLGTGPKTSWEKMWIEHVWRPGPGPDAWTRYAGPVGKGEIKGAADYTARDIYRAVKALPQDSAGVLAAARAMFPSGSATYVMGRRTVTPAKNETRAQHSFRAVAELLKGHPLPSAGLARLYRALATIPGLEITDGARGPRGEQIVIIGLKWADAKDLSQIILAARDYRYVGARTAAAKEHVPALPRGTKGPRERISVGTVLYGEARTKPVVVDAKGQTG</sequence>
<reference evidence="2" key="1">
    <citation type="submission" date="2022-06" db="EMBL/GenBank/DDBJ databases">
        <title>Genome public.</title>
        <authorList>
            <person name="Sun Q."/>
        </authorList>
    </citation>
    <scope>NUCLEOTIDE SEQUENCE</scope>
    <source>
        <strain evidence="2">CWNU-1</strain>
    </source>
</reference>
<evidence type="ECO:0000313" key="2">
    <source>
        <dbReference type="EMBL" id="MCM2391854.1"/>
    </source>
</evidence>
<dbReference type="NCBIfam" id="NF038083">
    <property type="entry name" value="CU044_5270_fam"/>
    <property type="match status" value="1"/>
</dbReference>
<keyword evidence="1" id="KW-0812">Transmembrane</keyword>
<evidence type="ECO:0000313" key="3">
    <source>
        <dbReference type="Proteomes" id="UP001431429"/>
    </source>
</evidence>
<name>A0ABT0UV45_9ACTN</name>